<name>A0A6P0ULJ9_9FLAO</name>
<dbReference type="EMBL" id="JAABOP010000003">
    <property type="protein sequence ID" value="NER11116.1"/>
    <property type="molecule type" value="Genomic_DNA"/>
</dbReference>
<keyword evidence="2" id="KW-1185">Reference proteome</keyword>
<reference evidence="1 2" key="1">
    <citation type="submission" date="2020-01" db="EMBL/GenBank/DDBJ databases">
        <title>Muriicola jejuensis KCTC 22299.</title>
        <authorList>
            <person name="Wang G."/>
        </authorList>
    </citation>
    <scope>NUCLEOTIDE SEQUENCE [LARGE SCALE GENOMIC DNA]</scope>
    <source>
        <strain evidence="1 2">KCTC 22299</strain>
    </source>
</reference>
<comment type="caution">
    <text evidence="1">The sequence shown here is derived from an EMBL/GenBank/DDBJ whole genome shotgun (WGS) entry which is preliminary data.</text>
</comment>
<evidence type="ECO:0000313" key="2">
    <source>
        <dbReference type="Proteomes" id="UP000468443"/>
    </source>
</evidence>
<dbReference type="RefSeq" id="WP_163693540.1">
    <property type="nucleotide sequence ID" value="NZ_FXTW01000004.1"/>
</dbReference>
<dbReference type="AlphaFoldDB" id="A0A6P0ULJ9"/>
<dbReference type="Proteomes" id="UP000468443">
    <property type="component" value="Unassembled WGS sequence"/>
</dbReference>
<organism evidence="1 2">
    <name type="scientific">Muriicola jejuensis</name>
    <dbReference type="NCBI Taxonomy" id="504488"/>
    <lineage>
        <taxon>Bacteria</taxon>
        <taxon>Pseudomonadati</taxon>
        <taxon>Bacteroidota</taxon>
        <taxon>Flavobacteriia</taxon>
        <taxon>Flavobacteriales</taxon>
        <taxon>Flavobacteriaceae</taxon>
        <taxon>Muriicola</taxon>
    </lineage>
</organism>
<protein>
    <recommendedName>
        <fullName evidence="3">YD repeat-containing protein</fullName>
    </recommendedName>
</protein>
<sequence length="321" mass="37645">MNVKNYGISVLSGILTLLLLWMSISVQSQEPKVFTTSDFGLSGKVKRCLVITDYGKEAFDFREDGLLQKITTVYSETDYDLTFYRYKDGSLSEKRIENYRDDKLDRQTSIAHIFKVDTLDGKVRREQIYSYQKEFLDQFEYSYDSNGNLIAVTRTSNEGIDDTRITYDTLKGEVTRTTYVNGIIERSVRTSEKREKDRILREELIKEYLNGEPFRATETISDTLGRKVREMEYSYDADQSSFVRAMEVLFTYDEQGFLKTRFQKSGKQESRQEYIYQFDAHNPPNWTKEIISPQNQYTTRRITYYEEKLPESNAEGNKKGS</sequence>
<evidence type="ECO:0000313" key="1">
    <source>
        <dbReference type="EMBL" id="NER11116.1"/>
    </source>
</evidence>
<gene>
    <name evidence="1" type="ORF">GWK09_11350</name>
</gene>
<evidence type="ECO:0008006" key="3">
    <source>
        <dbReference type="Google" id="ProtNLM"/>
    </source>
</evidence>
<proteinExistence type="predicted"/>
<accession>A0A6P0ULJ9</accession>